<organism evidence="2 3">
    <name type="scientific">Nonomuraea maritima</name>
    <dbReference type="NCBI Taxonomy" id="683260"/>
    <lineage>
        <taxon>Bacteria</taxon>
        <taxon>Bacillati</taxon>
        <taxon>Actinomycetota</taxon>
        <taxon>Actinomycetes</taxon>
        <taxon>Streptosporangiales</taxon>
        <taxon>Streptosporangiaceae</taxon>
        <taxon>Nonomuraea</taxon>
    </lineage>
</organism>
<feature type="region of interest" description="Disordered" evidence="1">
    <location>
        <begin position="566"/>
        <end position="593"/>
    </location>
</feature>
<dbReference type="SMART" id="SM00028">
    <property type="entry name" value="TPR"/>
    <property type="match status" value="9"/>
</dbReference>
<dbReference type="InterPro" id="IPR027417">
    <property type="entry name" value="P-loop_NTPase"/>
</dbReference>
<evidence type="ECO:0008006" key="4">
    <source>
        <dbReference type="Google" id="ProtNLM"/>
    </source>
</evidence>
<dbReference type="InterPro" id="IPR011990">
    <property type="entry name" value="TPR-like_helical_dom_sf"/>
</dbReference>
<dbReference type="Gene3D" id="3.40.50.300">
    <property type="entry name" value="P-loop containing nucleotide triphosphate hydrolases"/>
    <property type="match status" value="1"/>
</dbReference>
<evidence type="ECO:0000313" key="2">
    <source>
        <dbReference type="EMBL" id="SDK29863.1"/>
    </source>
</evidence>
<reference evidence="2 3" key="1">
    <citation type="submission" date="2016-10" db="EMBL/GenBank/DDBJ databases">
        <authorList>
            <person name="de Groot N.N."/>
        </authorList>
    </citation>
    <scope>NUCLEOTIDE SEQUENCE [LARGE SCALE GENOMIC DNA]</scope>
    <source>
        <strain evidence="2 3">CGMCC 4.5681</strain>
    </source>
</reference>
<dbReference type="Gene3D" id="1.25.40.10">
    <property type="entry name" value="Tetratricopeptide repeat domain"/>
    <property type="match status" value="4"/>
</dbReference>
<accession>A0A1G9ARI8</accession>
<dbReference type="STRING" id="683260.SAMN05421874_106313"/>
<dbReference type="SUPFAM" id="SSF52540">
    <property type="entry name" value="P-loop containing nucleoside triphosphate hydrolases"/>
    <property type="match status" value="1"/>
</dbReference>
<evidence type="ECO:0000313" key="3">
    <source>
        <dbReference type="Proteomes" id="UP000198683"/>
    </source>
</evidence>
<sequence>MNAPVAGGSGHRFDVVPVTALLDDERFQELTGVTSEELETVRAGDRSMFLRDLLAPARETTPRGSTGWGLLAGRRAVVPFMGRDEELDELRSWAADPDPVSIAVLTGRAGTGKTRLAVELCAELAEAGWDTGFLPLDAVHDLLSGEAGSRGDMRLEASRATLVVVDRPEPSYPLVGELVRRLAKDGRIARVRLLFLVGEPGETDWWRRLDTASGGWLRRLTTTTVGLNARPLTLPERTEHALAAMKAFAPDRDVLPDPPRLEDPEYGLPLHVHLAALLCVRGEDPPEQVQGNGGLLEHIVTHELTRSISDGPAASSGTTRTDPEALAEAPTPPDGLSIAGLPRTDETTTRQALATLLLTTPDHDELPAVLSVVTGIRDGALAGLVADVRVTPEAVAGELLAGTAGLGQLATALRDREGCTVEQLVRLIDVLRRSAGREPVGAALRTFLTGRLDELVATAVAHPHTRLADVLGDALSAAFDGDTGEPGSAVTMSVGSPGLRRGVGLGLQALQVALAGLAVRHRRAYGERVALAAALTWQSGALAAVGRLSEAVAAAAEAVDLHAAAPAHAVTPPTAAPSPTASPREEEDGQAHVVGERAQAEGGRAEALFALGAGLLMAGEGVAALRPAQEAADVFRDLAAEDSHYAGEAARAHYNLACALLDAGRLGEAVAAFGAAGGDAGFAAHVTEMLAIVPPPSILPDGPGSSGPSDLPGTFTALGAFGPSAATGGSGGSGGSGGFGFGAAEVGRTVTPVAAFEEMRADEVLPDLAACLAVAATQVVRAVAPGGVTVGGGVVVSRMRWMAGWLEARGRVRDAVVPAGEAVGRLRGLADGDPGVRAQLASAAADLAGTYARLDDLDAAVRSAAEAVRNLRALVTLEPDEHRPSFTGQLLVLGELLLADGRPEEALAPLQEARISMTGSTTHAEIPNTGPVTRGGQVEVGLEVQARARYLLGLCLDELGRRADARVQLEIAAELYDVHGGRGGPSDEVRARLGRMEPAEPQPGEPWLPGLTVTQPARAVARAEERLAECRKAVEDAGTPGAELVDAYLSAQAGLATALADAGRAGDGLALATQAAELLQRHAAPGPPHAIAVGMVAAALGRALVGLGRHKEALPHLLTAVESYEPQAELSVAFRTELAHLLTLETVALSRAASPADAAAASDRLAELYAGLVAEGAEPPLALAGALHVQASIRFGARDAEGALRSVTRALDAVPSPQAGEEALLLTAACLELGGLCLAELGDDDAARDRLARGTALMTRAATVPCEVAGVHLRALVRLARLRVEEDGPAAGAALFAGILDMRPLPGVEALGTLVDELSGLVTEMTGTAGLAGPLSRFAEALEREVPLSGAPELHARYARCLAAFGAAAARGGDDEGALLGAELAVRVYRGLAVVSGAYREALGVALAQAAVAYERCGRAELPVLEQAVDLLGGRPGRLLGETLLRYAAELFGRGRPAESLAHCERAADVCDDLDEPSLAAAVYVQLGATLAALGRPLAALDAITWALAELDRAAAGVEVLRARAIQVRGEASRASGREPEAMAHLVEALRLFTALPDQRGAAATAALIADDLLAAGRPREAVEYAGIAAAGEPPGTVRHAEAAWRLARCRLALGDPAGANALAEDAIRTASAQPGDVAYRTVLAGALTLSSETLLRPDGVAGALLRQDGVVEAEARAREAVAVYDELIAAGVDARDLHIGRAGACLALAGALLARQFPADAVGPLREAVAALERFPSGGTAQAGLLSRAMLMLGDALMRADRPLEAGLVLHRAAQVAKDAPTGAVAHARLGLCQLDLGRDDAADEALQTAAALLRTLTAQDADPRAQGDHHADLLREVLRGRLSLLEKAGREQEAQAIDAELRHLDATP</sequence>
<feature type="compositionally biased region" description="Low complexity" evidence="1">
    <location>
        <begin position="566"/>
        <end position="582"/>
    </location>
</feature>
<dbReference type="InterPro" id="IPR019734">
    <property type="entry name" value="TPR_rpt"/>
</dbReference>
<name>A0A1G9ARI8_9ACTN</name>
<keyword evidence="3" id="KW-1185">Reference proteome</keyword>
<dbReference type="Proteomes" id="UP000198683">
    <property type="component" value="Unassembled WGS sequence"/>
</dbReference>
<feature type="region of interest" description="Disordered" evidence="1">
    <location>
        <begin position="306"/>
        <end position="339"/>
    </location>
</feature>
<protein>
    <recommendedName>
        <fullName evidence="4">Tetratricopeptide repeat-containing protein</fullName>
    </recommendedName>
</protein>
<dbReference type="EMBL" id="FNFB01000006">
    <property type="protein sequence ID" value="SDK29863.1"/>
    <property type="molecule type" value="Genomic_DNA"/>
</dbReference>
<dbReference type="RefSeq" id="WP_176903071.1">
    <property type="nucleotide sequence ID" value="NZ_FNFB01000006.1"/>
</dbReference>
<proteinExistence type="predicted"/>
<evidence type="ECO:0000256" key="1">
    <source>
        <dbReference type="SAM" id="MobiDB-lite"/>
    </source>
</evidence>
<gene>
    <name evidence="2" type="ORF">SAMN05421874_106313</name>
</gene>
<dbReference type="SUPFAM" id="SSF48452">
    <property type="entry name" value="TPR-like"/>
    <property type="match status" value="4"/>
</dbReference>